<dbReference type="Proteomes" id="UP000729701">
    <property type="component" value="Unassembled WGS sequence"/>
</dbReference>
<name>A0A951QNE3_9CYAN</name>
<sequence>MSIEHLDFRQKKAALKERSTKYARMLSNFAYSKFTQLIETRCCRQGVELNRVDAAYTSVIGVTSLPSLSYPTRRRIPDGTLATRAPTAF</sequence>
<accession>A0A951QNE3</accession>
<reference evidence="1" key="2">
    <citation type="journal article" date="2022" name="Microbiol. Resour. Announc.">
        <title>Metagenome Sequencing to Explore Phylogenomics of Terrestrial Cyanobacteria.</title>
        <authorList>
            <person name="Ward R.D."/>
            <person name="Stajich J.E."/>
            <person name="Johansen J.R."/>
            <person name="Huntemann M."/>
            <person name="Clum A."/>
            <person name="Foster B."/>
            <person name="Foster B."/>
            <person name="Roux S."/>
            <person name="Palaniappan K."/>
            <person name="Varghese N."/>
            <person name="Mukherjee S."/>
            <person name="Reddy T.B.K."/>
            <person name="Daum C."/>
            <person name="Copeland A."/>
            <person name="Chen I.A."/>
            <person name="Ivanova N.N."/>
            <person name="Kyrpides N.C."/>
            <person name="Shapiro N."/>
            <person name="Eloe-Fadrosh E.A."/>
            <person name="Pietrasiak N."/>
        </authorList>
    </citation>
    <scope>NUCLEOTIDE SEQUENCE</scope>
    <source>
        <strain evidence="1">GSE-NOS-MK-12-04C</strain>
    </source>
</reference>
<dbReference type="EMBL" id="JAHHGZ010000017">
    <property type="protein sequence ID" value="MBW4668973.1"/>
    <property type="molecule type" value="Genomic_DNA"/>
</dbReference>
<protein>
    <submittedName>
        <fullName evidence="1">Uncharacterized protein</fullName>
    </submittedName>
</protein>
<evidence type="ECO:0000313" key="1">
    <source>
        <dbReference type="EMBL" id="MBW4668973.1"/>
    </source>
</evidence>
<organism evidence="1 2">
    <name type="scientific">Cyanomargarita calcarea GSE-NOS-MK-12-04C</name>
    <dbReference type="NCBI Taxonomy" id="2839659"/>
    <lineage>
        <taxon>Bacteria</taxon>
        <taxon>Bacillati</taxon>
        <taxon>Cyanobacteriota</taxon>
        <taxon>Cyanophyceae</taxon>
        <taxon>Nostocales</taxon>
        <taxon>Cyanomargaritaceae</taxon>
        <taxon>Cyanomargarita</taxon>
    </lineage>
</organism>
<evidence type="ECO:0000313" key="2">
    <source>
        <dbReference type="Proteomes" id="UP000729701"/>
    </source>
</evidence>
<reference evidence="1" key="1">
    <citation type="submission" date="2021-05" db="EMBL/GenBank/DDBJ databases">
        <authorList>
            <person name="Pietrasiak N."/>
            <person name="Ward R."/>
            <person name="Stajich J.E."/>
            <person name="Kurbessoian T."/>
        </authorList>
    </citation>
    <scope>NUCLEOTIDE SEQUENCE</scope>
    <source>
        <strain evidence="1">GSE-NOS-MK-12-04C</strain>
    </source>
</reference>
<dbReference type="AlphaFoldDB" id="A0A951QNE3"/>
<comment type="caution">
    <text evidence="1">The sequence shown here is derived from an EMBL/GenBank/DDBJ whole genome shotgun (WGS) entry which is preliminary data.</text>
</comment>
<gene>
    <name evidence="1" type="ORF">KME60_16500</name>
</gene>
<proteinExistence type="predicted"/>